<feature type="region of interest" description="Disordered" evidence="3">
    <location>
        <begin position="1"/>
        <end position="31"/>
    </location>
</feature>
<dbReference type="InterPro" id="IPR036856">
    <property type="entry name" value="Ald_Oxase/Xan_DH_a/b_sf"/>
</dbReference>
<dbReference type="Gene3D" id="3.90.1170.50">
    <property type="entry name" value="Aldehyde oxidase/xanthine dehydrogenase, a/b hammerhead"/>
    <property type="match status" value="1"/>
</dbReference>
<dbReference type="Pfam" id="PF01315">
    <property type="entry name" value="Ald_Xan_dh_C"/>
    <property type="match status" value="1"/>
</dbReference>
<evidence type="ECO:0000256" key="3">
    <source>
        <dbReference type="SAM" id="MobiDB-lite"/>
    </source>
</evidence>
<dbReference type="OrthoDB" id="9759099at2"/>
<feature type="compositionally biased region" description="Pro residues" evidence="3">
    <location>
        <begin position="439"/>
        <end position="448"/>
    </location>
</feature>
<dbReference type="InterPro" id="IPR008274">
    <property type="entry name" value="AldOxase/xan_DH_MoCoBD1"/>
</dbReference>
<dbReference type="Gene3D" id="3.30.365.10">
    <property type="entry name" value="Aldehyde oxidase/xanthine dehydrogenase, molybdopterin binding domain"/>
    <property type="match status" value="4"/>
</dbReference>
<evidence type="ECO:0000313" key="5">
    <source>
        <dbReference type="EMBL" id="POR02291.1"/>
    </source>
</evidence>
<dbReference type="PANTHER" id="PTHR11908:SF132">
    <property type="entry name" value="ALDEHYDE OXIDASE 1-RELATED"/>
    <property type="match status" value="1"/>
</dbReference>
<dbReference type="Proteomes" id="UP000237350">
    <property type="component" value="Unassembled WGS sequence"/>
</dbReference>
<protein>
    <submittedName>
        <fullName evidence="5">Aldehyde oxidase</fullName>
    </submittedName>
</protein>
<dbReference type="GO" id="GO:0005506">
    <property type="term" value="F:iron ion binding"/>
    <property type="evidence" value="ECO:0007669"/>
    <property type="project" value="InterPro"/>
</dbReference>
<dbReference type="SMART" id="SM01008">
    <property type="entry name" value="Ald_Xan_dh_C"/>
    <property type="match status" value="1"/>
</dbReference>
<sequence length="797" mass="85623">MDGTRPKGPLGRAVPRRDGRDKTTGRTRYTDDHRLPGLLYASVVNSTTAHARIVSIDAARAEALPGVRGVFTGRDFPQRLGLYLGDKPALAVDRVRYSGEPLAAVVADDEVTARQAASLIKVTWEELPVIASPTEALLPEAPLLHPDLAEYVHIPAIFPEPGTNIAHHSRIRKGDAASALATADLVIQGSFGFPPRDHAALEPRVAIARITSDGTVVIRTASQSPYGVRGIMSRVFGIPPGKLVVEVAEVGGGFGGKAGIQLEPLAYLLSREMGGRPVRVMNSREQDMTASPGGPGLEARVKLGARKEGALLAAEIEFFFDSGGYADYAVNVSRAAAYASTGPYAIPHVTTDSYCVYTNHPFATAFRGFGHIELSFAVERAMDLLAQGLGMDPVEIRRKNAIRQGDTTPSRDELDANTGNLRECLDRVVRHIGWQRQDSPPPEQPNSPGPNREMIRDHLVRARGVSCYWKAPAIPTFTDAGAMVTFNDDGSVNVITGAVEMGQGIHTGLAQITAEALGIDLSMVHVVREVMTDRAPHDWTSAASRTLFMVGRAVLAAVGDAVDQIKRVASAPLRAPEEDLEVSQGRVFLRDDPSWGLPLAEVVLGYVYPNGNAIGGPVIGRGKYIARHLSHIDPETGEGRPGLEWTLGALGVEVELDLRDGTFRVLKSVCSMDVGRVINPVIARGQVVGAMAMGIGYATRESFLFDQRGRVINGKLRDYKLLRYGEHPRYVVDFVETPQGDGPFGARGLGEQGIIGVPGALSSALSRAAGYQLDRLPLTPEYLWTILKGGEADDTLP</sequence>
<organism evidence="5 6">
    <name type="scientific">Alkalispirochaeta sphaeroplastigenens</name>
    <dbReference type="NCBI Taxonomy" id="1187066"/>
    <lineage>
        <taxon>Bacteria</taxon>
        <taxon>Pseudomonadati</taxon>
        <taxon>Spirochaetota</taxon>
        <taxon>Spirochaetia</taxon>
        <taxon>Spirochaetales</taxon>
        <taxon>Spirochaetaceae</taxon>
        <taxon>Alkalispirochaeta</taxon>
    </lineage>
</organism>
<dbReference type="Pfam" id="PF02738">
    <property type="entry name" value="MoCoBD_1"/>
    <property type="match status" value="1"/>
</dbReference>
<dbReference type="InterPro" id="IPR000674">
    <property type="entry name" value="Ald_Oxase/Xan_DH_a/b"/>
</dbReference>
<dbReference type="PANTHER" id="PTHR11908">
    <property type="entry name" value="XANTHINE DEHYDROGENASE"/>
    <property type="match status" value="1"/>
</dbReference>
<feature type="domain" description="Aldehyde oxidase/xanthine dehydrogenase a/b hammerhead" evidence="4">
    <location>
        <begin position="24"/>
        <end position="128"/>
    </location>
</feature>
<dbReference type="InterPro" id="IPR037165">
    <property type="entry name" value="AldOxase/xan_DH_Mopterin-bd_sf"/>
</dbReference>
<dbReference type="SUPFAM" id="SSF54665">
    <property type="entry name" value="CO dehydrogenase molybdoprotein N-domain-like"/>
    <property type="match status" value="1"/>
</dbReference>
<keyword evidence="2" id="KW-0560">Oxidoreductase</keyword>
<feature type="region of interest" description="Disordered" evidence="3">
    <location>
        <begin position="433"/>
        <end position="453"/>
    </location>
</feature>
<proteinExistence type="predicted"/>
<evidence type="ECO:0000259" key="4">
    <source>
        <dbReference type="SMART" id="SM01008"/>
    </source>
</evidence>
<dbReference type="GO" id="GO:0016491">
    <property type="term" value="F:oxidoreductase activity"/>
    <property type="evidence" value="ECO:0007669"/>
    <property type="project" value="UniProtKB-KW"/>
</dbReference>
<accession>A0A2S4JS08</accession>
<dbReference type="AlphaFoldDB" id="A0A2S4JS08"/>
<reference evidence="6" key="1">
    <citation type="submission" date="2015-12" db="EMBL/GenBank/DDBJ databases">
        <authorList>
            <person name="Lodha T.D."/>
            <person name="Chintalapati S."/>
            <person name="Chintalapati V.R."/>
            <person name="Sravanthi T."/>
        </authorList>
    </citation>
    <scope>NUCLEOTIDE SEQUENCE [LARGE SCALE GENOMIC DNA]</scope>
    <source>
        <strain evidence="6">JC133</strain>
    </source>
</reference>
<dbReference type="InterPro" id="IPR016208">
    <property type="entry name" value="Ald_Oxase/xanthine_DH-like"/>
</dbReference>
<name>A0A2S4JS08_9SPIO</name>
<dbReference type="EMBL" id="LPWH01000062">
    <property type="protein sequence ID" value="POR02291.1"/>
    <property type="molecule type" value="Genomic_DNA"/>
</dbReference>
<keyword evidence="6" id="KW-1185">Reference proteome</keyword>
<gene>
    <name evidence="5" type="ORF">AU468_06805</name>
</gene>
<evidence type="ECO:0000256" key="2">
    <source>
        <dbReference type="ARBA" id="ARBA00023002"/>
    </source>
</evidence>
<evidence type="ECO:0000313" key="6">
    <source>
        <dbReference type="Proteomes" id="UP000237350"/>
    </source>
</evidence>
<dbReference type="Pfam" id="PF20256">
    <property type="entry name" value="MoCoBD_2"/>
    <property type="match status" value="1"/>
</dbReference>
<evidence type="ECO:0000256" key="1">
    <source>
        <dbReference type="ARBA" id="ARBA00022505"/>
    </source>
</evidence>
<keyword evidence="1" id="KW-0500">Molybdenum</keyword>
<dbReference type="SUPFAM" id="SSF56003">
    <property type="entry name" value="Molybdenum cofactor-binding domain"/>
    <property type="match status" value="1"/>
</dbReference>
<feature type="compositionally biased region" description="Basic and acidic residues" evidence="3">
    <location>
        <begin position="15"/>
        <end position="31"/>
    </location>
</feature>
<dbReference type="RefSeq" id="WP_103680057.1">
    <property type="nucleotide sequence ID" value="NZ_LPWH01000062.1"/>
</dbReference>
<dbReference type="InterPro" id="IPR046867">
    <property type="entry name" value="AldOxase/xan_DH_MoCoBD2"/>
</dbReference>
<comment type="caution">
    <text evidence="5">The sequence shown here is derived from an EMBL/GenBank/DDBJ whole genome shotgun (WGS) entry which is preliminary data.</text>
</comment>